<keyword evidence="3" id="KW-1185">Reference proteome</keyword>
<dbReference type="OrthoDB" id="4898523at2759"/>
<dbReference type="EMBL" id="ABDF02000087">
    <property type="protein sequence ID" value="EHK17863.1"/>
    <property type="molecule type" value="Genomic_DNA"/>
</dbReference>
<dbReference type="OMA" id="RHRISAW"/>
<dbReference type="AlphaFoldDB" id="G9N517"/>
<dbReference type="HOGENOM" id="CLU_672791_0_0_1"/>
<dbReference type="VEuPathDB" id="FungiDB:TRIVIDRAFT_225989"/>
<dbReference type="eggNOG" id="ENOG502RITX">
    <property type="taxonomic scope" value="Eukaryota"/>
</dbReference>
<feature type="compositionally biased region" description="Polar residues" evidence="1">
    <location>
        <begin position="193"/>
        <end position="204"/>
    </location>
</feature>
<dbReference type="InParanoid" id="G9N517"/>
<sequence length="409" mass="45048">MSPCYSTIFSANIRSYPFILANHQTNIYLAINAEQATKQQQTNMMAMDSADDVISIESSDNDSDCRIVKVIPSPAKRGKNKSRWQNKLSSKTRGTPADWRGRDMTTRQLNEAVYEDRPSMSSASRRYTKHPSVGLMTTPCSLQGTNSKTDYMYLPDTGPNDTSTFTRAGSCAIQHVDLEDHVSIQRYIADSKAASTPFPTSWQSVKCKREPRHLGDEDEDEDQRRSVRSRSGSTATLDFSPERQSHKSSGGDAREIIGMLDEPSESTKLVDTKDNTMLDASTVGVMPHNGDYPTSTPEASPEKPDAAILTMHPQNGQNISEGDSSFGPINAPLQPHKEASASGGQLRRAGRRLAWESVVNIAAFKALPGPLFTRPKPILGTVTYKSMMEERAAQKTKERKGKHNNVASC</sequence>
<feature type="region of interest" description="Disordered" evidence="1">
    <location>
        <begin position="76"/>
        <end position="101"/>
    </location>
</feature>
<protein>
    <submittedName>
        <fullName evidence="2">Uncharacterized protein</fullName>
    </submittedName>
</protein>
<reference evidence="2 3" key="1">
    <citation type="journal article" date="2011" name="Genome Biol.">
        <title>Comparative genome sequence analysis underscores mycoparasitism as the ancestral life style of Trichoderma.</title>
        <authorList>
            <person name="Kubicek C.P."/>
            <person name="Herrera-Estrella A."/>
            <person name="Seidl-Seiboth V."/>
            <person name="Martinez D.A."/>
            <person name="Druzhinina I.S."/>
            <person name="Thon M."/>
            <person name="Zeilinger S."/>
            <person name="Casas-Flores S."/>
            <person name="Horwitz B.A."/>
            <person name="Mukherjee P.K."/>
            <person name="Mukherjee M."/>
            <person name="Kredics L."/>
            <person name="Alcaraz L.D."/>
            <person name="Aerts A."/>
            <person name="Antal Z."/>
            <person name="Atanasova L."/>
            <person name="Cervantes-Badillo M.G."/>
            <person name="Challacombe J."/>
            <person name="Chertkov O."/>
            <person name="McCluskey K."/>
            <person name="Coulpier F."/>
            <person name="Deshpande N."/>
            <person name="von Doehren H."/>
            <person name="Ebbole D.J."/>
            <person name="Esquivel-Naranjo E.U."/>
            <person name="Fekete E."/>
            <person name="Flipphi M."/>
            <person name="Glaser F."/>
            <person name="Gomez-Rodriguez E.Y."/>
            <person name="Gruber S."/>
            <person name="Han C."/>
            <person name="Henrissat B."/>
            <person name="Hermosa R."/>
            <person name="Hernandez-Onate M."/>
            <person name="Karaffa L."/>
            <person name="Kosti I."/>
            <person name="Le Crom S."/>
            <person name="Lindquist E."/>
            <person name="Lucas S."/>
            <person name="Luebeck M."/>
            <person name="Luebeck P.S."/>
            <person name="Margeot A."/>
            <person name="Metz B."/>
            <person name="Misra M."/>
            <person name="Nevalainen H."/>
            <person name="Omann M."/>
            <person name="Packer N."/>
            <person name="Perrone G."/>
            <person name="Uresti-Rivera E.E."/>
            <person name="Salamov A."/>
            <person name="Schmoll M."/>
            <person name="Seiboth B."/>
            <person name="Shapiro H."/>
            <person name="Sukno S."/>
            <person name="Tamayo-Ramos J.A."/>
            <person name="Tisch D."/>
            <person name="Wiest A."/>
            <person name="Wilkinson H.H."/>
            <person name="Zhang M."/>
            <person name="Coutinho P.M."/>
            <person name="Kenerley C.M."/>
            <person name="Monte E."/>
            <person name="Baker S.E."/>
            <person name="Grigoriev I.V."/>
        </authorList>
    </citation>
    <scope>NUCLEOTIDE SEQUENCE [LARGE SCALE GENOMIC DNA]</scope>
    <source>
        <strain evidence="3">Gv29-8 / FGSC 10586</strain>
    </source>
</reference>
<evidence type="ECO:0000313" key="2">
    <source>
        <dbReference type="EMBL" id="EHK17863.1"/>
    </source>
</evidence>
<name>G9N517_HYPVG</name>
<proteinExistence type="predicted"/>
<feature type="region of interest" description="Disordered" evidence="1">
    <location>
        <begin position="390"/>
        <end position="409"/>
    </location>
</feature>
<dbReference type="GeneID" id="25791991"/>
<organism evidence="2 3">
    <name type="scientific">Hypocrea virens (strain Gv29-8 / FGSC 10586)</name>
    <name type="common">Gliocladium virens</name>
    <name type="synonym">Trichoderma virens</name>
    <dbReference type="NCBI Taxonomy" id="413071"/>
    <lineage>
        <taxon>Eukaryota</taxon>
        <taxon>Fungi</taxon>
        <taxon>Dikarya</taxon>
        <taxon>Ascomycota</taxon>
        <taxon>Pezizomycotina</taxon>
        <taxon>Sordariomycetes</taxon>
        <taxon>Hypocreomycetidae</taxon>
        <taxon>Hypocreales</taxon>
        <taxon>Hypocreaceae</taxon>
        <taxon>Trichoderma</taxon>
    </lineage>
</organism>
<accession>G9N517</accession>
<evidence type="ECO:0000256" key="1">
    <source>
        <dbReference type="SAM" id="MobiDB-lite"/>
    </source>
</evidence>
<gene>
    <name evidence="2" type="ORF">TRIVIDRAFT_225989</name>
</gene>
<comment type="caution">
    <text evidence="2">The sequence shown here is derived from an EMBL/GenBank/DDBJ whole genome shotgun (WGS) entry which is preliminary data.</text>
</comment>
<dbReference type="Proteomes" id="UP000007115">
    <property type="component" value="Unassembled WGS sequence"/>
</dbReference>
<evidence type="ECO:0000313" key="3">
    <source>
        <dbReference type="Proteomes" id="UP000007115"/>
    </source>
</evidence>
<feature type="region of interest" description="Disordered" evidence="1">
    <location>
        <begin position="283"/>
        <end position="302"/>
    </location>
</feature>
<dbReference type="RefSeq" id="XP_013952065.1">
    <property type="nucleotide sequence ID" value="XM_014096590.1"/>
</dbReference>
<feature type="region of interest" description="Disordered" evidence="1">
    <location>
        <begin position="193"/>
        <end position="254"/>
    </location>
</feature>
<feature type="region of interest" description="Disordered" evidence="1">
    <location>
        <begin position="116"/>
        <end position="141"/>
    </location>
</feature>